<dbReference type="InterPro" id="IPR013424">
    <property type="entry name" value="Ice-binding_C"/>
</dbReference>
<evidence type="ECO:0000256" key="1">
    <source>
        <dbReference type="SAM" id="SignalP"/>
    </source>
</evidence>
<name>A0AAJ6NXP3_9CYAN</name>
<dbReference type="AlphaFoldDB" id="A0AAJ6NXP3"/>
<gene>
    <name evidence="2" type="ORF">QI031_14800</name>
</gene>
<evidence type="ECO:0000313" key="2">
    <source>
        <dbReference type="EMBL" id="WGV28648.1"/>
    </source>
</evidence>
<dbReference type="NCBIfam" id="TIGR02595">
    <property type="entry name" value="PEP_CTERM"/>
    <property type="match status" value="1"/>
</dbReference>
<accession>A0AAJ6NXP3</accession>
<keyword evidence="3" id="KW-1185">Reference proteome</keyword>
<keyword evidence="1" id="KW-0732">Signal</keyword>
<dbReference type="KEGG" id="hbq:QI031_14800"/>
<dbReference type="RefSeq" id="WP_281485874.1">
    <property type="nucleotide sequence ID" value="NZ_CP124543.1"/>
</dbReference>
<reference evidence="2 3" key="1">
    <citation type="journal article" date="2023" name="Limnol Oceanogr Lett">
        <title>Environmental adaptations by the intertidal Antarctic cyanobacterium Halotia branconii CENA392 as revealed using long-read genome sequencing.</title>
        <authorList>
            <person name="Dextro R.B."/>
            <person name="Delbaje E."/>
            <person name="Freitas P.N.N."/>
            <person name="Geraldes V."/>
            <person name="Pinto E."/>
            <person name="Long P.F."/>
            <person name="Fiore M.F."/>
        </authorList>
    </citation>
    <scope>NUCLEOTIDE SEQUENCE [LARGE SCALE GENOMIC DNA]</scope>
    <source>
        <strain evidence="2 3">CENA392</strain>
    </source>
</reference>
<evidence type="ECO:0000313" key="3">
    <source>
        <dbReference type="Proteomes" id="UP001223520"/>
    </source>
</evidence>
<feature type="signal peptide" evidence="1">
    <location>
        <begin position="1"/>
        <end position="26"/>
    </location>
</feature>
<dbReference type="NCBIfam" id="TIGR04155">
    <property type="entry name" value="cyano_PEP"/>
    <property type="match status" value="1"/>
</dbReference>
<protein>
    <submittedName>
        <fullName evidence="2">PEP-CTERM sorting domain-containing protein</fullName>
    </submittedName>
</protein>
<dbReference type="Proteomes" id="UP001223520">
    <property type="component" value="Chromosome"/>
</dbReference>
<sequence length="243" mass="26266">MKKYYKLAISATVICLGLGSVDQAQAVNVTLSTADNQFIEGTHNQGWWSTYNPRLGYNDNFNDNYLTGKLRTTTYRSYFTFDLSTIAKNPVSSATLQIQRFIGSGNSSPTISFFDVSTPASSLNQKINNPDLDIYRDLGSGKNYGTFQVTSTGDSEEILNFTLNSNAIADINAAGGKFFSIGGALKNNVDAGDQYLFGYGYGAPAKLVVNTADVPEPLTIGGTAIAGAMGWWLKRKRKASLTP</sequence>
<organism evidence="2 3">
    <name type="scientific">Halotia branconii CENA392</name>
    <dbReference type="NCBI Taxonomy" id="1539056"/>
    <lineage>
        <taxon>Bacteria</taxon>
        <taxon>Bacillati</taxon>
        <taxon>Cyanobacteriota</taxon>
        <taxon>Cyanophyceae</taxon>
        <taxon>Nostocales</taxon>
        <taxon>Nodulariaceae</taxon>
        <taxon>Halotia</taxon>
    </lineage>
</organism>
<proteinExistence type="predicted"/>
<dbReference type="InterPro" id="IPR026374">
    <property type="entry name" value="Cyano_PEP"/>
</dbReference>
<dbReference type="EMBL" id="CP124543">
    <property type="protein sequence ID" value="WGV28648.1"/>
    <property type="molecule type" value="Genomic_DNA"/>
</dbReference>
<feature type="chain" id="PRO_5042553394" evidence="1">
    <location>
        <begin position="27"/>
        <end position="243"/>
    </location>
</feature>